<keyword evidence="6 7" id="KW-0012">Acyltransferase</keyword>
<feature type="domain" description="Peripheral subunit-binding (PSBD)" evidence="10">
    <location>
        <begin position="126"/>
        <end position="166"/>
    </location>
</feature>
<evidence type="ECO:0000313" key="12">
    <source>
        <dbReference type="Proteomes" id="UP000679220"/>
    </source>
</evidence>
<dbReference type="PROSITE" id="PS00189">
    <property type="entry name" value="LIPOYL"/>
    <property type="match status" value="1"/>
</dbReference>
<dbReference type="SUPFAM" id="SSF47005">
    <property type="entry name" value="Peripheral subunit-binding domain of 2-oxo acid dehydrogenase complex"/>
    <property type="match status" value="1"/>
</dbReference>
<dbReference type="InterPro" id="IPR036625">
    <property type="entry name" value="E3-bd_dom_sf"/>
</dbReference>
<name>A0A941F4E6_9BACT</name>
<dbReference type="PROSITE" id="PS51826">
    <property type="entry name" value="PSBD"/>
    <property type="match status" value="1"/>
</dbReference>
<dbReference type="PROSITE" id="PS50968">
    <property type="entry name" value="BIOTINYL_LIPOYL"/>
    <property type="match status" value="1"/>
</dbReference>
<dbReference type="SUPFAM" id="SSF52777">
    <property type="entry name" value="CoA-dependent acyltransferases"/>
    <property type="match status" value="1"/>
</dbReference>
<comment type="cofactor">
    <cofactor evidence="1 7">
        <name>(R)-lipoate</name>
        <dbReference type="ChEBI" id="CHEBI:83088"/>
    </cofactor>
</comment>
<dbReference type="GO" id="GO:0005737">
    <property type="term" value="C:cytoplasm"/>
    <property type="evidence" value="ECO:0007669"/>
    <property type="project" value="TreeGrafter"/>
</dbReference>
<dbReference type="RefSeq" id="WP_212190060.1">
    <property type="nucleotide sequence ID" value="NZ_JAGTAR010000012.1"/>
</dbReference>
<dbReference type="GO" id="GO:0031405">
    <property type="term" value="F:lipoic acid binding"/>
    <property type="evidence" value="ECO:0007669"/>
    <property type="project" value="TreeGrafter"/>
</dbReference>
<keyword evidence="12" id="KW-1185">Reference proteome</keyword>
<accession>A0A941F4E6</accession>
<proteinExistence type="inferred from homology"/>
<evidence type="ECO:0000256" key="7">
    <source>
        <dbReference type="RuleBase" id="RU003423"/>
    </source>
</evidence>
<keyword evidence="4 7" id="KW-0808">Transferase</keyword>
<feature type="compositionally biased region" description="Low complexity" evidence="8">
    <location>
        <begin position="180"/>
        <end position="192"/>
    </location>
</feature>
<dbReference type="PANTHER" id="PTHR43178:SF5">
    <property type="entry name" value="LIPOAMIDE ACYLTRANSFERASE COMPONENT OF BRANCHED-CHAIN ALPHA-KETO ACID DEHYDROGENASE COMPLEX, MITOCHONDRIAL"/>
    <property type="match status" value="1"/>
</dbReference>
<dbReference type="Gene3D" id="3.30.559.10">
    <property type="entry name" value="Chloramphenicol acetyltransferase-like domain"/>
    <property type="match status" value="1"/>
</dbReference>
<dbReference type="Pfam" id="PF02817">
    <property type="entry name" value="E3_binding"/>
    <property type="match status" value="1"/>
</dbReference>
<evidence type="ECO:0000259" key="9">
    <source>
        <dbReference type="PROSITE" id="PS50968"/>
    </source>
</evidence>
<sequence length="442" mass="47245">MSTFEILMPKMGESVEEATITKWFVSEGDTIQEDDVLLEIATDKVDSEIPSPVAGTVKEIKYQVDDVVAVGLPVAVILLEGAEDTEEAAPAASAQPAAQASETTQVAAPVAETADVKSINADSDRFYSPLVRSMASQEGIGAEELEKIPGSGKDGRVTKADMQNYIASRGQQAPQPVSVTPAQPATQAAAAPQPAPKEHKVNVSVSANDEIVEMGRMRKLIADHMVMSKQVSPHVTSVVEADVTNMVLWRTKIKDAFQKKYGEKITYMPIITEAVAKALRDFPGVNASVDGDKIILRKNVNVGMAVSLPSGDLIVPVIKNADQKNLVGLTGDVNRLANDARANKLSADDIQGGTFTITNFGSFKNIIGTPIINQPQVAILATGSIEKKPAVIETPTGDVIGIRHKMFLSLSYDHRIVDGALGGAFLRRIGDYLEAFDINTEI</sequence>
<dbReference type="CDD" id="cd06849">
    <property type="entry name" value="lipoyl_domain"/>
    <property type="match status" value="1"/>
</dbReference>
<dbReference type="InterPro" id="IPR001078">
    <property type="entry name" value="2-oxoacid_DH_actylTfrase"/>
</dbReference>
<reference evidence="11" key="1">
    <citation type="journal article" date="2018" name="Int. J. Syst. Evol. Microbiol.">
        <title>Carboxylicivirga sediminis sp. nov., isolated from coastal sediment.</title>
        <authorList>
            <person name="Wang F.Q."/>
            <person name="Ren L.H."/>
            <person name="Zou R.J."/>
            <person name="Sun Y.Z."/>
            <person name="Liu X.J."/>
            <person name="Jiang F."/>
            <person name="Liu L.J."/>
        </authorList>
    </citation>
    <scope>NUCLEOTIDE SEQUENCE</scope>
    <source>
        <strain evidence="11">JR1</strain>
    </source>
</reference>
<evidence type="ECO:0000256" key="5">
    <source>
        <dbReference type="ARBA" id="ARBA00022823"/>
    </source>
</evidence>
<evidence type="ECO:0000259" key="10">
    <source>
        <dbReference type="PROSITE" id="PS51826"/>
    </source>
</evidence>
<reference evidence="11" key="2">
    <citation type="submission" date="2021-04" db="EMBL/GenBank/DDBJ databases">
        <authorList>
            <person name="Zhang T."/>
            <person name="Zhang Y."/>
            <person name="Lu D."/>
            <person name="Zuo D."/>
            <person name="Du Z."/>
        </authorList>
    </citation>
    <scope>NUCLEOTIDE SEQUENCE</scope>
    <source>
        <strain evidence="11">JR1</strain>
    </source>
</reference>
<feature type="compositionally biased region" description="Polar residues" evidence="8">
    <location>
        <begin position="169"/>
        <end position="178"/>
    </location>
</feature>
<feature type="region of interest" description="Disordered" evidence="8">
    <location>
        <begin position="169"/>
        <end position="201"/>
    </location>
</feature>
<dbReference type="Gene3D" id="2.40.50.100">
    <property type="match status" value="1"/>
</dbReference>
<dbReference type="InterPro" id="IPR050743">
    <property type="entry name" value="2-oxoacid_DH_E2_comp"/>
</dbReference>
<dbReference type="InterPro" id="IPR023213">
    <property type="entry name" value="CAT-like_dom_sf"/>
</dbReference>
<evidence type="ECO:0000256" key="2">
    <source>
        <dbReference type="ARBA" id="ARBA00007317"/>
    </source>
</evidence>
<dbReference type="AlphaFoldDB" id="A0A941F4E6"/>
<dbReference type="GO" id="GO:0016407">
    <property type="term" value="F:acetyltransferase activity"/>
    <property type="evidence" value="ECO:0007669"/>
    <property type="project" value="TreeGrafter"/>
</dbReference>
<dbReference type="Proteomes" id="UP000679220">
    <property type="component" value="Unassembled WGS sequence"/>
</dbReference>
<comment type="similarity">
    <text evidence="2 7">Belongs to the 2-oxoacid dehydrogenase family.</text>
</comment>
<comment type="caution">
    <text evidence="11">The sequence shown here is derived from an EMBL/GenBank/DDBJ whole genome shotgun (WGS) entry which is preliminary data.</text>
</comment>
<dbReference type="InterPro" id="IPR011053">
    <property type="entry name" value="Single_hybrid_motif"/>
</dbReference>
<evidence type="ECO:0000313" key="11">
    <source>
        <dbReference type="EMBL" id="MBR8535774.1"/>
    </source>
</evidence>
<dbReference type="InterPro" id="IPR000089">
    <property type="entry name" value="Biotin_lipoyl"/>
</dbReference>
<dbReference type="Pfam" id="PF00198">
    <property type="entry name" value="2-oxoacid_dh"/>
    <property type="match status" value="1"/>
</dbReference>
<evidence type="ECO:0000256" key="3">
    <source>
        <dbReference type="ARBA" id="ARBA00011484"/>
    </source>
</evidence>
<dbReference type="InterPro" id="IPR003016">
    <property type="entry name" value="2-oxoA_DH_lipoyl-BS"/>
</dbReference>
<dbReference type="Pfam" id="PF00364">
    <property type="entry name" value="Biotin_lipoyl"/>
    <property type="match status" value="1"/>
</dbReference>
<dbReference type="Gene3D" id="4.10.320.10">
    <property type="entry name" value="E3-binding domain"/>
    <property type="match status" value="1"/>
</dbReference>
<protein>
    <recommendedName>
        <fullName evidence="7">Dihydrolipoamide acetyltransferase component of pyruvate dehydrogenase complex</fullName>
        <ecNumber evidence="7">2.3.1.-</ecNumber>
    </recommendedName>
</protein>
<organism evidence="11 12">
    <name type="scientific">Carboxylicivirga sediminis</name>
    <dbReference type="NCBI Taxonomy" id="2006564"/>
    <lineage>
        <taxon>Bacteria</taxon>
        <taxon>Pseudomonadati</taxon>
        <taxon>Bacteroidota</taxon>
        <taxon>Bacteroidia</taxon>
        <taxon>Marinilabiliales</taxon>
        <taxon>Marinilabiliaceae</taxon>
        <taxon>Carboxylicivirga</taxon>
    </lineage>
</organism>
<gene>
    <name evidence="11" type="ORF">KDU71_09425</name>
</gene>
<feature type="domain" description="Lipoyl-binding" evidence="9">
    <location>
        <begin position="3"/>
        <end position="78"/>
    </location>
</feature>
<evidence type="ECO:0000256" key="6">
    <source>
        <dbReference type="ARBA" id="ARBA00023315"/>
    </source>
</evidence>
<keyword evidence="5 7" id="KW-0450">Lipoyl</keyword>
<comment type="subunit">
    <text evidence="3">Forms a 24-polypeptide structural core with octahedral symmetry.</text>
</comment>
<dbReference type="InterPro" id="IPR004167">
    <property type="entry name" value="PSBD"/>
</dbReference>
<dbReference type="EMBL" id="JAGTAR010000012">
    <property type="protein sequence ID" value="MBR8535774.1"/>
    <property type="molecule type" value="Genomic_DNA"/>
</dbReference>
<dbReference type="SUPFAM" id="SSF51230">
    <property type="entry name" value="Single hybrid motif"/>
    <property type="match status" value="1"/>
</dbReference>
<evidence type="ECO:0000256" key="1">
    <source>
        <dbReference type="ARBA" id="ARBA00001938"/>
    </source>
</evidence>
<dbReference type="PANTHER" id="PTHR43178">
    <property type="entry name" value="DIHYDROLIPOAMIDE ACETYLTRANSFERASE COMPONENT OF PYRUVATE DEHYDROGENASE COMPLEX"/>
    <property type="match status" value="1"/>
</dbReference>
<evidence type="ECO:0000256" key="8">
    <source>
        <dbReference type="SAM" id="MobiDB-lite"/>
    </source>
</evidence>
<dbReference type="EC" id="2.3.1.-" evidence="7"/>
<evidence type="ECO:0000256" key="4">
    <source>
        <dbReference type="ARBA" id="ARBA00022679"/>
    </source>
</evidence>